<dbReference type="PROSITE" id="PS50126">
    <property type="entry name" value="S1"/>
    <property type="match status" value="5"/>
</dbReference>
<dbReference type="HOGENOM" id="CLU_015805_2_1_0"/>
<dbReference type="InterPro" id="IPR050437">
    <property type="entry name" value="Ribos_protein_bS1-like"/>
</dbReference>
<dbReference type="SUPFAM" id="SSF50249">
    <property type="entry name" value="Nucleic acid-binding proteins"/>
    <property type="match status" value="6"/>
</dbReference>
<dbReference type="GO" id="GO:0003735">
    <property type="term" value="F:structural constituent of ribosome"/>
    <property type="evidence" value="ECO:0007669"/>
    <property type="project" value="TreeGrafter"/>
</dbReference>
<name>A0A0E3ZAE1_9FUSO</name>
<sequence length="509" mass="57782">MSDMSFEQLLNDYLPGDYKSGAVVEATITRKDVDYSFLDISSKLEGRIRSFEISDLNVGDKVSVQVIRTEEDFVIVSKLALDRVRELENYNVSDVVSGTVIKQIKGGYNVKVKNVNAFLPLSLSGAKGNEIVGKTFDFLIKEKTKKGITLSRTDLARKEVLDFINTLQLGDVVKAKVKEILDFGAILELGPTTGLLHISELSWGQTKDIKSVLSVGQEVEVKIIELNKEKAKIKFSIKQLTPDPWLTTREKYKVGEKRTGVVKEILDFGLVINIDGTNDEGFMHISDINYRKFFKLDKNFKVGDKITFVIEQLNDEKQRISLSAKAILDELWENIDDIISIGDIVKGKVLFAQDYGMFVEMDNRLEAFIRRNEYAWTKSELTVFNENDEIEFRIIDIDKENKKISGSIKEMYISPWVEAMEQYKVGQVLDLTVTDKLEGGLLVELTERFKGLIPQREVVGDYKVGDTITATIIDSNEKKSSIILSEKRVKENEQKSEMNELMKKYGANE</sequence>
<feature type="domain" description="S1 motif" evidence="4">
    <location>
        <begin position="21"/>
        <end position="84"/>
    </location>
</feature>
<keyword evidence="3" id="KW-0687">Ribonucleoprotein</keyword>
<dbReference type="AlphaFoldDB" id="A0A0E3ZAE1"/>
<dbReference type="EMBL" id="CP011280">
    <property type="protein sequence ID" value="AKC95217.1"/>
    <property type="molecule type" value="Genomic_DNA"/>
</dbReference>
<evidence type="ECO:0000259" key="4">
    <source>
        <dbReference type="PROSITE" id="PS50126"/>
    </source>
</evidence>
<dbReference type="InterPro" id="IPR003029">
    <property type="entry name" value="S1_domain"/>
</dbReference>
<organism evidence="6 7">
    <name type="scientific">Sneathia vaginalis</name>
    <dbReference type="NCBI Taxonomy" id="187101"/>
    <lineage>
        <taxon>Bacteria</taxon>
        <taxon>Fusobacteriati</taxon>
        <taxon>Fusobacteriota</taxon>
        <taxon>Fusobacteriia</taxon>
        <taxon>Fusobacteriales</taxon>
        <taxon>Leptotrichiaceae</taxon>
        <taxon>Sneathia</taxon>
    </lineage>
</organism>
<evidence type="ECO:0000256" key="3">
    <source>
        <dbReference type="ARBA" id="ARBA00023274"/>
    </source>
</evidence>
<dbReference type="Pfam" id="PF00575">
    <property type="entry name" value="S1"/>
    <property type="match status" value="4"/>
</dbReference>
<dbReference type="STRING" id="187101.VC03_01335"/>
<dbReference type="RefSeq" id="WP_046328323.1">
    <property type="nucleotide sequence ID" value="NZ_CP011280.1"/>
</dbReference>
<dbReference type="PROSITE" id="PS50926">
    <property type="entry name" value="TRAM"/>
    <property type="match status" value="1"/>
</dbReference>
<protein>
    <recommendedName>
        <fullName evidence="8">30S ribosomal protein S1</fullName>
    </recommendedName>
</protein>
<accession>A0A0E3ZAE1</accession>
<dbReference type="Proteomes" id="UP000033103">
    <property type="component" value="Chromosome"/>
</dbReference>
<dbReference type="InterPro" id="IPR002792">
    <property type="entry name" value="TRAM_dom"/>
</dbReference>
<gene>
    <name evidence="6" type="ORF">VC03_01335</name>
</gene>
<keyword evidence="2" id="KW-0689">Ribosomal protein</keyword>
<keyword evidence="7" id="KW-1185">Reference proteome</keyword>
<evidence type="ECO:0000313" key="6">
    <source>
        <dbReference type="EMBL" id="AKC95217.1"/>
    </source>
</evidence>
<dbReference type="InterPro" id="IPR012340">
    <property type="entry name" value="NA-bd_OB-fold"/>
</dbReference>
<feature type="domain" description="S1 motif" evidence="4">
    <location>
        <begin position="255"/>
        <end position="325"/>
    </location>
</feature>
<evidence type="ECO:0000256" key="1">
    <source>
        <dbReference type="ARBA" id="ARBA00006767"/>
    </source>
</evidence>
<comment type="similarity">
    <text evidence="1">Belongs to the bacterial ribosomal protein bS1 family.</text>
</comment>
<dbReference type="GO" id="GO:0022627">
    <property type="term" value="C:cytosolic small ribosomal subunit"/>
    <property type="evidence" value="ECO:0007669"/>
    <property type="project" value="TreeGrafter"/>
</dbReference>
<dbReference type="GO" id="GO:0003729">
    <property type="term" value="F:mRNA binding"/>
    <property type="evidence" value="ECO:0007669"/>
    <property type="project" value="TreeGrafter"/>
</dbReference>
<dbReference type="SMART" id="SM00316">
    <property type="entry name" value="S1"/>
    <property type="match status" value="6"/>
</dbReference>
<proteinExistence type="inferred from homology"/>
<evidence type="ECO:0008006" key="8">
    <source>
        <dbReference type="Google" id="ProtNLM"/>
    </source>
</evidence>
<feature type="domain" description="S1 motif" evidence="4">
    <location>
        <begin position="426"/>
        <end position="487"/>
    </location>
</feature>
<dbReference type="KEGG" id="sns:VC03_01335"/>
<dbReference type="OrthoDB" id="9804077at2"/>
<evidence type="ECO:0000313" key="7">
    <source>
        <dbReference type="Proteomes" id="UP000033103"/>
    </source>
</evidence>
<feature type="domain" description="S1 motif" evidence="4">
    <location>
        <begin position="170"/>
        <end position="238"/>
    </location>
</feature>
<evidence type="ECO:0000256" key="2">
    <source>
        <dbReference type="ARBA" id="ARBA00022980"/>
    </source>
</evidence>
<reference evidence="6 7" key="1">
    <citation type="journal article" date="2012" name="BMC Genomics">
        <title>Genomic sequence analysis and characterization of Sneathia amnii sp. nov.</title>
        <authorList>
            <consortium name="Vaginal Microbiome Consortium (additional members)"/>
            <person name="Harwich M.D.Jr."/>
            <person name="Serrano M.G."/>
            <person name="Fettweis J.M."/>
            <person name="Alves J.M."/>
            <person name="Reimers M.A."/>
            <person name="Buck G.A."/>
            <person name="Jefferson K.K."/>
        </authorList>
    </citation>
    <scope>NUCLEOTIDE SEQUENCE [LARGE SCALE GENOMIC DNA]</scope>
    <source>
        <strain evidence="6 7">SN35</strain>
    </source>
</reference>
<feature type="domain" description="TRAM" evidence="5">
    <location>
        <begin position="129"/>
        <end position="188"/>
    </location>
</feature>
<dbReference type="PANTHER" id="PTHR10724">
    <property type="entry name" value="30S RIBOSOMAL PROTEIN S1"/>
    <property type="match status" value="1"/>
</dbReference>
<evidence type="ECO:0000259" key="5">
    <source>
        <dbReference type="PROSITE" id="PS50926"/>
    </source>
</evidence>
<feature type="domain" description="S1 motif" evidence="4">
    <location>
        <begin position="342"/>
        <end position="409"/>
    </location>
</feature>
<dbReference type="PATRIC" id="fig|1069640.6.peg.253"/>
<dbReference type="PANTHER" id="PTHR10724:SF7">
    <property type="entry name" value="SMALL RIBOSOMAL SUBUNIT PROTEIN BS1C"/>
    <property type="match status" value="1"/>
</dbReference>
<dbReference type="GO" id="GO:0006412">
    <property type="term" value="P:translation"/>
    <property type="evidence" value="ECO:0007669"/>
    <property type="project" value="TreeGrafter"/>
</dbReference>
<dbReference type="Gene3D" id="2.40.50.140">
    <property type="entry name" value="Nucleic acid-binding proteins"/>
    <property type="match status" value="5"/>
</dbReference>